<comment type="caution">
    <text evidence="1">The sequence shown here is derived from an EMBL/GenBank/DDBJ whole genome shotgun (WGS) entry which is preliminary data.</text>
</comment>
<organism evidence="1 2">
    <name type="scientific">Paramecium sonneborni</name>
    <dbReference type="NCBI Taxonomy" id="65129"/>
    <lineage>
        <taxon>Eukaryota</taxon>
        <taxon>Sar</taxon>
        <taxon>Alveolata</taxon>
        <taxon>Ciliophora</taxon>
        <taxon>Intramacronucleata</taxon>
        <taxon>Oligohymenophorea</taxon>
        <taxon>Peniculida</taxon>
        <taxon>Parameciidae</taxon>
        <taxon>Paramecium</taxon>
    </lineage>
</organism>
<dbReference type="AlphaFoldDB" id="A0A8S1RGF6"/>
<reference evidence="1" key="1">
    <citation type="submission" date="2021-01" db="EMBL/GenBank/DDBJ databases">
        <authorList>
            <consortium name="Genoscope - CEA"/>
            <person name="William W."/>
        </authorList>
    </citation>
    <scope>NUCLEOTIDE SEQUENCE</scope>
</reference>
<evidence type="ECO:0000313" key="1">
    <source>
        <dbReference type="EMBL" id="CAD8125865.1"/>
    </source>
</evidence>
<protein>
    <submittedName>
        <fullName evidence="1">Uncharacterized protein</fullName>
    </submittedName>
</protein>
<evidence type="ECO:0000313" key="2">
    <source>
        <dbReference type="Proteomes" id="UP000692954"/>
    </source>
</evidence>
<sequence>MNRIKIFYQIKGINSFLFQLKLTTFQKKKNVFLDYSNKERVSHSLRKMLINWPKKQYCFKFLWIAQTTQSIIIVLHLQENQLSLYQFYKMKKGEGRYQTQIFQERKQKISVSNKIKQRRQIEF</sequence>
<accession>A0A8S1RGF6</accession>
<keyword evidence="2" id="KW-1185">Reference proteome</keyword>
<name>A0A8S1RGF6_9CILI</name>
<gene>
    <name evidence="1" type="ORF">PSON_ATCC_30995.1.T1630002</name>
</gene>
<proteinExistence type="predicted"/>
<dbReference type="EMBL" id="CAJJDN010000163">
    <property type="protein sequence ID" value="CAD8125865.1"/>
    <property type="molecule type" value="Genomic_DNA"/>
</dbReference>
<dbReference type="Proteomes" id="UP000692954">
    <property type="component" value="Unassembled WGS sequence"/>
</dbReference>